<evidence type="ECO:0000313" key="1">
    <source>
        <dbReference type="EMBL" id="GHE93859.1"/>
    </source>
</evidence>
<accession>A0ABQ3IV81</accession>
<gene>
    <name evidence="1" type="ORF">GCM10016455_12570</name>
</gene>
<keyword evidence="2" id="KW-1185">Reference proteome</keyword>
<dbReference type="Proteomes" id="UP000609802">
    <property type="component" value="Unassembled WGS sequence"/>
</dbReference>
<evidence type="ECO:0000313" key="2">
    <source>
        <dbReference type="Proteomes" id="UP000609802"/>
    </source>
</evidence>
<reference evidence="2" key="1">
    <citation type="journal article" date="2019" name="Int. J. Syst. Evol. Microbiol.">
        <title>The Global Catalogue of Microorganisms (GCM) 10K type strain sequencing project: providing services to taxonomists for standard genome sequencing and annotation.</title>
        <authorList>
            <consortium name="The Broad Institute Genomics Platform"/>
            <consortium name="The Broad Institute Genome Sequencing Center for Infectious Disease"/>
            <person name="Wu L."/>
            <person name="Ma J."/>
        </authorList>
    </citation>
    <scope>NUCLEOTIDE SEQUENCE [LARGE SCALE GENOMIC DNA]</scope>
    <source>
        <strain evidence="2">KCTC 42443</strain>
    </source>
</reference>
<comment type="caution">
    <text evidence="1">The sequence shown here is derived from an EMBL/GenBank/DDBJ whole genome shotgun (WGS) entry which is preliminary data.</text>
</comment>
<evidence type="ECO:0008006" key="3">
    <source>
        <dbReference type="Google" id="ProtNLM"/>
    </source>
</evidence>
<sequence length="245" mass="28096">MGNIDIETTIFLNNCREGDPFTGFSYCNFVHNGHLRKHRANIHREKNHHFHRLLDKRSSATDLIISYEIMSPRPEERARLHAESGINAQPTADFLIIRSPLNLIASSLTKLRNEITRPPRLRKSLEHLEAWLPGTYQAYLQTASEDDVHPVIYDQWGADQTYRKDILESVGLDPKRLDLGAMTTAGGGSSFDRQQDVDTISKSKRWPRYVEDPDFRRLVAALLNADTDGLIKAWFPDDWTEAQDL</sequence>
<organism evidence="1 2">
    <name type="scientific">Aliiroseovarius zhejiangensis</name>
    <dbReference type="NCBI Taxonomy" id="1632025"/>
    <lineage>
        <taxon>Bacteria</taxon>
        <taxon>Pseudomonadati</taxon>
        <taxon>Pseudomonadota</taxon>
        <taxon>Alphaproteobacteria</taxon>
        <taxon>Rhodobacterales</taxon>
        <taxon>Paracoccaceae</taxon>
        <taxon>Aliiroseovarius</taxon>
    </lineage>
</organism>
<protein>
    <recommendedName>
        <fullName evidence="3">Sulfotransferase family protein</fullName>
    </recommendedName>
</protein>
<proteinExistence type="predicted"/>
<dbReference type="EMBL" id="BNCH01000002">
    <property type="protein sequence ID" value="GHE93859.1"/>
    <property type="molecule type" value="Genomic_DNA"/>
</dbReference>
<name>A0ABQ3IV81_9RHOB</name>